<reference evidence="1" key="2">
    <citation type="submission" date="2020-11" db="EMBL/GenBank/DDBJ databases">
        <authorList>
            <person name="McCartney M.A."/>
            <person name="Auch B."/>
            <person name="Kono T."/>
            <person name="Mallez S."/>
            <person name="Becker A."/>
            <person name="Gohl D.M."/>
            <person name="Silverstein K.A.T."/>
            <person name="Koren S."/>
            <person name="Bechman K.B."/>
            <person name="Herman A."/>
            <person name="Abrahante J.E."/>
            <person name="Garbe J."/>
        </authorList>
    </citation>
    <scope>NUCLEOTIDE SEQUENCE</scope>
    <source>
        <strain evidence="1">Duluth1</strain>
        <tissue evidence="1">Whole animal</tissue>
    </source>
</reference>
<sequence length="64" mass="7010">MQETLHDDHTSIPISGRLISNLRIADDIHLMGSTSKVSMEKSNIRVNSTTITTVDITMIGGKLD</sequence>
<dbReference type="EMBL" id="JAIWYP010000003">
    <property type="protein sequence ID" value="KAH3845332.1"/>
    <property type="molecule type" value="Genomic_DNA"/>
</dbReference>
<proteinExistence type="predicted"/>
<dbReference type="AlphaFoldDB" id="A0A9D4KSP2"/>
<evidence type="ECO:0000313" key="1">
    <source>
        <dbReference type="EMBL" id="KAH3845332.1"/>
    </source>
</evidence>
<comment type="caution">
    <text evidence="1">The sequence shown here is derived from an EMBL/GenBank/DDBJ whole genome shotgun (WGS) entry which is preliminary data.</text>
</comment>
<evidence type="ECO:0000313" key="2">
    <source>
        <dbReference type="Proteomes" id="UP000828390"/>
    </source>
</evidence>
<protein>
    <submittedName>
        <fullName evidence="1">Uncharacterized protein</fullName>
    </submittedName>
</protein>
<organism evidence="1 2">
    <name type="scientific">Dreissena polymorpha</name>
    <name type="common">Zebra mussel</name>
    <name type="synonym">Mytilus polymorpha</name>
    <dbReference type="NCBI Taxonomy" id="45954"/>
    <lineage>
        <taxon>Eukaryota</taxon>
        <taxon>Metazoa</taxon>
        <taxon>Spiralia</taxon>
        <taxon>Lophotrochozoa</taxon>
        <taxon>Mollusca</taxon>
        <taxon>Bivalvia</taxon>
        <taxon>Autobranchia</taxon>
        <taxon>Heteroconchia</taxon>
        <taxon>Euheterodonta</taxon>
        <taxon>Imparidentia</taxon>
        <taxon>Neoheterodontei</taxon>
        <taxon>Myida</taxon>
        <taxon>Dreissenoidea</taxon>
        <taxon>Dreissenidae</taxon>
        <taxon>Dreissena</taxon>
    </lineage>
</organism>
<accession>A0A9D4KSP2</accession>
<gene>
    <name evidence="1" type="ORF">DPMN_087611</name>
</gene>
<name>A0A9D4KSP2_DREPO</name>
<dbReference type="Proteomes" id="UP000828390">
    <property type="component" value="Unassembled WGS sequence"/>
</dbReference>
<reference evidence="1" key="1">
    <citation type="journal article" date="2019" name="bioRxiv">
        <title>The Genome of the Zebra Mussel, Dreissena polymorpha: A Resource for Invasive Species Research.</title>
        <authorList>
            <person name="McCartney M.A."/>
            <person name="Auch B."/>
            <person name="Kono T."/>
            <person name="Mallez S."/>
            <person name="Zhang Y."/>
            <person name="Obille A."/>
            <person name="Becker A."/>
            <person name="Abrahante J.E."/>
            <person name="Garbe J."/>
            <person name="Badalamenti J.P."/>
            <person name="Herman A."/>
            <person name="Mangelson H."/>
            <person name="Liachko I."/>
            <person name="Sullivan S."/>
            <person name="Sone E.D."/>
            <person name="Koren S."/>
            <person name="Silverstein K.A.T."/>
            <person name="Beckman K.B."/>
            <person name="Gohl D.M."/>
        </authorList>
    </citation>
    <scope>NUCLEOTIDE SEQUENCE</scope>
    <source>
        <strain evidence="1">Duluth1</strain>
        <tissue evidence="1">Whole animal</tissue>
    </source>
</reference>
<keyword evidence="2" id="KW-1185">Reference proteome</keyword>